<proteinExistence type="inferred from homology"/>
<evidence type="ECO:0000313" key="8">
    <source>
        <dbReference type="Proteomes" id="UP000627205"/>
    </source>
</evidence>
<dbReference type="GO" id="GO:0016020">
    <property type="term" value="C:membrane"/>
    <property type="evidence" value="ECO:0007669"/>
    <property type="project" value="UniProtKB-SubCell"/>
</dbReference>
<dbReference type="AlphaFoldDB" id="A0A8J3AXZ8"/>
<protein>
    <submittedName>
        <fullName evidence="7">Membrane protein</fullName>
    </submittedName>
</protein>
<feature type="transmembrane region" description="Helical" evidence="6">
    <location>
        <begin position="12"/>
        <end position="29"/>
    </location>
</feature>
<evidence type="ECO:0000256" key="2">
    <source>
        <dbReference type="ARBA" id="ARBA00009773"/>
    </source>
</evidence>
<dbReference type="EMBL" id="BMDP01000003">
    <property type="protein sequence ID" value="GGI55250.1"/>
    <property type="molecule type" value="Genomic_DNA"/>
</dbReference>
<evidence type="ECO:0000256" key="1">
    <source>
        <dbReference type="ARBA" id="ARBA00004141"/>
    </source>
</evidence>
<dbReference type="Proteomes" id="UP000627205">
    <property type="component" value="Unassembled WGS sequence"/>
</dbReference>
<comment type="subcellular location">
    <subcellularLocation>
        <location evidence="1">Membrane</location>
        <topology evidence="1">Multi-pass membrane protein</topology>
    </subcellularLocation>
</comment>
<reference evidence="7" key="2">
    <citation type="submission" date="2020-09" db="EMBL/GenBank/DDBJ databases">
        <authorList>
            <person name="Sun Q."/>
            <person name="Sedlacek I."/>
        </authorList>
    </citation>
    <scope>NUCLEOTIDE SEQUENCE</scope>
    <source>
        <strain evidence="7">CCM 7664</strain>
    </source>
</reference>
<evidence type="ECO:0000256" key="6">
    <source>
        <dbReference type="SAM" id="Phobius"/>
    </source>
</evidence>
<feature type="transmembrane region" description="Helical" evidence="6">
    <location>
        <begin position="260"/>
        <end position="281"/>
    </location>
</feature>
<evidence type="ECO:0000256" key="5">
    <source>
        <dbReference type="ARBA" id="ARBA00023136"/>
    </source>
</evidence>
<feature type="transmembrane region" description="Helical" evidence="6">
    <location>
        <begin position="151"/>
        <end position="172"/>
    </location>
</feature>
<feature type="transmembrane region" description="Helical" evidence="6">
    <location>
        <begin position="208"/>
        <end position="229"/>
    </location>
</feature>
<organism evidence="7 8">
    <name type="scientific">Oxalicibacterium solurbis</name>
    <dbReference type="NCBI Taxonomy" id="69280"/>
    <lineage>
        <taxon>Bacteria</taxon>
        <taxon>Pseudomonadati</taxon>
        <taxon>Pseudomonadota</taxon>
        <taxon>Betaproteobacteria</taxon>
        <taxon>Burkholderiales</taxon>
        <taxon>Oxalobacteraceae</taxon>
        <taxon>Oxalicibacterium</taxon>
    </lineage>
</organism>
<evidence type="ECO:0000256" key="3">
    <source>
        <dbReference type="ARBA" id="ARBA00022692"/>
    </source>
</evidence>
<reference evidence="7" key="1">
    <citation type="journal article" date="2014" name="Int. J. Syst. Evol. Microbiol.">
        <title>Complete genome sequence of Corynebacterium casei LMG S-19264T (=DSM 44701T), isolated from a smear-ripened cheese.</title>
        <authorList>
            <consortium name="US DOE Joint Genome Institute (JGI-PGF)"/>
            <person name="Walter F."/>
            <person name="Albersmeier A."/>
            <person name="Kalinowski J."/>
            <person name="Ruckert C."/>
        </authorList>
    </citation>
    <scope>NUCLEOTIDE SEQUENCE</scope>
    <source>
        <strain evidence="7">CCM 7664</strain>
    </source>
</reference>
<evidence type="ECO:0000313" key="7">
    <source>
        <dbReference type="EMBL" id="GGI55250.1"/>
    </source>
</evidence>
<feature type="transmembrane region" description="Helical" evidence="6">
    <location>
        <begin position="35"/>
        <end position="54"/>
    </location>
</feature>
<dbReference type="Pfam" id="PF01594">
    <property type="entry name" value="AI-2E_transport"/>
    <property type="match status" value="1"/>
</dbReference>
<keyword evidence="3 6" id="KW-0812">Transmembrane</keyword>
<name>A0A8J3AXZ8_9BURK</name>
<feature type="transmembrane region" description="Helical" evidence="6">
    <location>
        <begin position="66"/>
        <end position="90"/>
    </location>
</feature>
<sequence length="340" mass="36493">MQTDSGHSRLLSLDAVSCIMAAIALWLVMQQGLLAALFSGLLVYSLVQLLAPMFGRRLVARRAQIVVVALLSVVIVAALIAAIWGAIAFFRSDAGSIPVLMKKLADILEASRSQIPAWLAAYVPVDAAALHDMLVGWLHQHAIEARTMGSIAGRVLAHILIGMIIGAMAALYDTTVTPSYRPLAAALHARVVVLHQAFRNVVFAQVRIAAINAVLTAVYLLLILPLAGVELPLRKTMVIITFVVGLLPVVGNLISNTILVVIGLSHSLGIAFASLLFLMGIHKLEYFLNARIIGQHINAHTWELLVAMLAMESLFGIPGVIAAPVFYAYLKQELSARGLV</sequence>
<accession>A0A8J3AXZ8</accession>
<dbReference type="InterPro" id="IPR002549">
    <property type="entry name" value="AI-2E-like"/>
</dbReference>
<comment type="caution">
    <text evidence="7">The sequence shown here is derived from an EMBL/GenBank/DDBJ whole genome shotgun (WGS) entry which is preliminary data.</text>
</comment>
<keyword evidence="8" id="KW-1185">Reference proteome</keyword>
<keyword evidence="5 6" id="KW-0472">Membrane</keyword>
<feature type="transmembrane region" description="Helical" evidence="6">
    <location>
        <begin position="236"/>
        <end position="254"/>
    </location>
</feature>
<evidence type="ECO:0000256" key="4">
    <source>
        <dbReference type="ARBA" id="ARBA00022989"/>
    </source>
</evidence>
<comment type="similarity">
    <text evidence="2">Belongs to the autoinducer-2 exporter (AI-2E) (TC 2.A.86) family.</text>
</comment>
<dbReference type="RefSeq" id="WP_188422097.1">
    <property type="nucleotide sequence ID" value="NZ_BMDP01000003.1"/>
</dbReference>
<feature type="transmembrane region" description="Helical" evidence="6">
    <location>
        <begin position="302"/>
        <end position="330"/>
    </location>
</feature>
<keyword evidence="4 6" id="KW-1133">Transmembrane helix</keyword>
<gene>
    <name evidence="7" type="ORF">GCM10011430_24240</name>
</gene>